<sequence>MILLSPTPILTTQRLRLRAPVAGDWPFWRDFAATERARFIRPAEFDDGKSWRAFGHVIGHWVMRGWGSFVFTRQDDDTPLGMTGPWYPEGWPEREIGWTVWSADAEGKGYAHEAALAARAYAFDKLGWDTAVSYIDPRNARSIALAERLGATLDTGAIAPASDEIACLVYRHPSPAHRQGEPA</sequence>
<dbReference type="GO" id="GO:0016747">
    <property type="term" value="F:acyltransferase activity, transferring groups other than amino-acyl groups"/>
    <property type="evidence" value="ECO:0007669"/>
    <property type="project" value="InterPro"/>
</dbReference>
<dbReference type="OrthoDB" id="6293260at2"/>
<dbReference type="PANTHER" id="PTHR43792">
    <property type="entry name" value="GNAT FAMILY, PUTATIVE (AFU_ORTHOLOGUE AFUA_3G00765)-RELATED-RELATED"/>
    <property type="match status" value="1"/>
</dbReference>
<dbReference type="InterPro" id="IPR051531">
    <property type="entry name" value="N-acetyltransferase"/>
</dbReference>
<dbReference type="AlphaFoldDB" id="A0A1I0J442"/>
<dbReference type="Pfam" id="PF13302">
    <property type="entry name" value="Acetyltransf_3"/>
    <property type="match status" value="1"/>
</dbReference>
<evidence type="ECO:0000259" key="1">
    <source>
        <dbReference type="PROSITE" id="PS51186"/>
    </source>
</evidence>
<dbReference type="InterPro" id="IPR000182">
    <property type="entry name" value="GNAT_dom"/>
</dbReference>
<dbReference type="InterPro" id="IPR016181">
    <property type="entry name" value="Acyl_CoA_acyltransferase"/>
</dbReference>
<dbReference type="EMBL" id="FOHO01000021">
    <property type="protein sequence ID" value="SEU04591.1"/>
    <property type="molecule type" value="Genomic_DNA"/>
</dbReference>
<accession>A0A1I0J442</accession>
<name>A0A1I0J442_9RHOB</name>
<dbReference type="Gene3D" id="3.40.630.30">
    <property type="match status" value="1"/>
</dbReference>
<reference evidence="2 3" key="1">
    <citation type="submission" date="2016-10" db="EMBL/GenBank/DDBJ databases">
        <authorList>
            <person name="de Groot N.N."/>
        </authorList>
    </citation>
    <scope>NUCLEOTIDE SEQUENCE [LARGE SCALE GENOMIC DNA]</scope>
    <source>
        <strain evidence="2 3">DSM 17862</strain>
    </source>
</reference>
<dbReference type="PANTHER" id="PTHR43792:SF1">
    <property type="entry name" value="N-ACETYLTRANSFERASE DOMAIN-CONTAINING PROTEIN"/>
    <property type="match status" value="1"/>
</dbReference>
<protein>
    <submittedName>
        <fullName evidence="2">Protein N-acetyltransferase, RimJ/RimL family</fullName>
    </submittedName>
</protein>
<proteinExistence type="predicted"/>
<dbReference type="RefSeq" id="WP_090737817.1">
    <property type="nucleotide sequence ID" value="NZ_FOHO01000021.1"/>
</dbReference>
<dbReference type="Proteomes" id="UP000199180">
    <property type="component" value="Unassembled WGS sequence"/>
</dbReference>
<keyword evidence="3" id="KW-1185">Reference proteome</keyword>
<organism evidence="2 3">
    <name type="scientific">Paracoccus homiensis</name>
    <dbReference type="NCBI Taxonomy" id="364199"/>
    <lineage>
        <taxon>Bacteria</taxon>
        <taxon>Pseudomonadati</taxon>
        <taxon>Pseudomonadota</taxon>
        <taxon>Alphaproteobacteria</taxon>
        <taxon>Rhodobacterales</taxon>
        <taxon>Paracoccaceae</taxon>
        <taxon>Paracoccus</taxon>
    </lineage>
</organism>
<dbReference type="SUPFAM" id="SSF55729">
    <property type="entry name" value="Acyl-CoA N-acyltransferases (Nat)"/>
    <property type="match status" value="1"/>
</dbReference>
<gene>
    <name evidence="2" type="ORF">SAMN04489858_12128</name>
</gene>
<keyword evidence="2" id="KW-0808">Transferase</keyword>
<evidence type="ECO:0000313" key="2">
    <source>
        <dbReference type="EMBL" id="SEU04591.1"/>
    </source>
</evidence>
<feature type="domain" description="N-acetyltransferase" evidence="1">
    <location>
        <begin position="15"/>
        <end position="175"/>
    </location>
</feature>
<evidence type="ECO:0000313" key="3">
    <source>
        <dbReference type="Proteomes" id="UP000199180"/>
    </source>
</evidence>
<dbReference type="PROSITE" id="PS51186">
    <property type="entry name" value="GNAT"/>
    <property type="match status" value="1"/>
</dbReference>
<dbReference type="STRING" id="364199.SAMN04489858_12128"/>